<accession>A0ABN9PDY8</accession>
<keyword evidence="1" id="KW-0812">Transmembrane</keyword>
<organism evidence="2 3">
    <name type="scientific">Prorocentrum cordatum</name>
    <dbReference type="NCBI Taxonomy" id="2364126"/>
    <lineage>
        <taxon>Eukaryota</taxon>
        <taxon>Sar</taxon>
        <taxon>Alveolata</taxon>
        <taxon>Dinophyceae</taxon>
        <taxon>Prorocentrales</taxon>
        <taxon>Prorocentraceae</taxon>
        <taxon>Prorocentrum</taxon>
    </lineage>
</organism>
<reference evidence="2" key="1">
    <citation type="submission" date="2023-10" db="EMBL/GenBank/DDBJ databases">
        <authorList>
            <person name="Chen Y."/>
            <person name="Shah S."/>
            <person name="Dougan E. K."/>
            <person name="Thang M."/>
            <person name="Chan C."/>
        </authorList>
    </citation>
    <scope>NUCLEOTIDE SEQUENCE [LARGE SCALE GENOMIC DNA]</scope>
</reference>
<feature type="non-terminal residue" evidence="2">
    <location>
        <position position="1"/>
    </location>
</feature>
<evidence type="ECO:0000313" key="3">
    <source>
        <dbReference type="Proteomes" id="UP001189429"/>
    </source>
</evidence>
<dbReference type="Proteomes" id="UP001189429">
    <property type="component" value="Unassembled WGS sequence"/>
</dbReference>
<gene>
    <name evidence="2" type="ORF">PCOR1329_LOCUS1824</name>
</gene>
<sequence length="761" mass="79012">VPETSCGGLVLACAVAALVVGLVFSAAGGTLRARRMTGSPAPEVLPVSLEETARAQIKAISDGSAGLAVYGFRTLPSAVDAWAGIMEAVAFYGGPRPASPANMPLAAGSVGGLRAVALADPAPSPPAAAFGAPGGPAAGGPGGAMPIAGGAGAAPAPPGGRVATPGVGAALASAGSAPAAAPGAFALLAPPAAAAVAAAVAPPPERQAAIPMGQRTEWMAEWRMMRILERAVCYDQVNVGELAHLDMMARRLQFLEEKAVEQAFTPNGGDEKDRGKSVALDNRVENNLSLGAQESRAMSVFEMEAEADAAKERRKARVERVASATSSLFLGSLWMLAMGLASPAVLVSVVTLGRRVHGHLGHLNGQRDGSARRGGGSPRMIVDARIISAADIQRAFYRAELPSDIARAFSLSRAANRALCMGGMGLDIDVVPELLAGPADRSAAAGGSAAAACVDNSRAAADSQELADRELQLIPAAVSRRRLPVHEAQQARASMIFTGLELDGVRGAMRVTCARLARLRLGAWVLVLRCAVARDFVDGVSRICFSPKSVAPARRFLGGVLRELHWARATLRLWATSWRPPWAPGVAASDSRRRYPPLAWAVGAQPTSPALEGWKKLKMPCMRLPIPRPAGMAIAGGMISIEQLPFATMAAPAKRGSHESVALDRVGWRLLRAALEIARPGGMAPRAFDAMGAREAFDLATEHLGLEAQSSLYVLRRSAASDDLLAARRSFAEGVVSALAAVDIADLPIVIVRESWALESR</sequence>
<keyword evidence="3" id="KW-1185">Reference proteome</keyword>
<keyword evidence="1" id="KW-0472">Membrane</keyword>
<feature type="non-terminal residue" evidence="2">
    <location>
        <position position="761"/>
    </location>
</feature>
<feature type="transmembrane region" description="Helical" evidence="1">
    <location>
        <begin position="6"/>
        <end position="27"/>
    </location>
</feature>
<keyword evidence="1" id="KW-1133">Transmembrane helix</keyword>
<comment type="caution">
    <text evidence="2">The sequence shown here is derived from an EMBL/GenBank/DDBJ whole genome shotgun (WGS) entry which is preliminary data.</text>
</comment>
<evidence type="ECO:0000256" key="1">
    <source>
        <dbReference type="SAM" id="Phobius"/>
    </source>
</evidence>
<protein>
    <submittedName>
        <fullName evidence="2">Uncharacterized protein</fullName>
    </submittedName>
</protein>
<evidence type="ECO:0000313" key="2">
    <source>
        <dbReference type="EMBL" id="CAK0790570.1"/>
    </source>
</evidence>
<name>A0ABN9PDY8_9DINO</name>
<proteinExistence type="predicted"/>
<dbReference type="EMBL" id="CAUYUJ010000447">
    <property type="protein sequence ID" value="CAK0790570.1"/>
    <property type="molecule type" value="Genomic_DNA"/>
</dbReference>